<dbReference type="Proteomes" id="UP000643405">
    <property type="component" value="Unassembled WGS sequence"/>
</dbReference>
<reference evidence="6" key="1">
    <citation type="submission" date="2020-09" db="EMBL/GenBank/DDBJ databases">
        <title>Genome seq and assembly of Tianweitania sp.</title>
        <authorList>
            <person name="Chhetri G."/>
        </authorList>
    </citation>
    <scope>NUCLEOTIDE SEQUENCE</scope>
    <source>
        <strain evidence="6">Rool2</strain>
    </source>
</reference>
<dbReference type="PROSITE" id="PS50931">
    <property type="entry name" value="HTH_LYSR"/>
    <property type="match status" value="1"/>
</dbReference>
<comment type="caution">
    <text evidence="6">The sequence shown here is derived from an EMBL/GenBank/DDBJ whole genome shotgun (WGS) entry which is preliminary data.</text>
</comment>
<evidence type="ECO:0000313" key="6">
    <source>
        <dbReference type="EMBL" id="MBD0414514.1"/>
    </source>
</evidence>
<keyword evidence="2" id="KW-0805">Transcription regulation</keyword>
<evidence type="ECO:0000256" key="4">
    <source>
        <dbReference type="ARBA" id="ARBA00023163"/>
    </source>
</evidence>
<accession>A0A8J6PG10</accession>
<dbReference type="Gene3D" id="1.10.10.10">
    <property type="entry name" value="Winged helix-like DNA-binding domain superfamily/Winged helix DNA-binding domain"/>
    <property type="match status" value="1"/>
</dbReference>
<keyword evidence="3" id="KW-0238">DNA-binding</keyword>
<feature type="domain" description="HTH lysR-type" evidence="5">
    <location>
        <begin position="6"/>
        <end position="63"/>
    </location>
</feature>
<dbReference type="InterPro" id="IPR058163">
    <property type="entry name" value="LysR-type_TF_proteobact-type"/>
</dbReference>
<dbReference type="Gene3D" id="3.40.190.10">
    <property type="entry name" value="Periplasmic binding protein-like II"/>
    <property type="match status" value="2"/>
</dbReference>
<keyword evidence="4" id="KW-0804">Transcription</keyword>
<dbReference type="InterPro" id="IPR036388">
    <property type="entry name" value="WH-like_DNA-bd_sf"/>
</dbReference>
<dbReference type="PRINTS" id="PR00039">
    <property type="entry name" value="HTHLYSR"/>
</dbReference>
<evidence type="ECO:0000313" key="7">
    <source>
        <dbReference type="Proteomes" id="UP000643405"/>
    </source>
</evidence>
<comment type="similarity">
    <text evidence="1">Belongs to the LysR transcriptional regulatory family.</text>
</comment>
<dbReference type="EMBL" id="JACVVX010000002">
    <property type="protein sequence ID" value="MBD0414514.1"/>
    <property type="molecule type" value="Genomic_DNA"/>
</dbReference>
<dbReference type="SUPFAM" id="SSF46785">
    <property type="entry name" value="Winged helix' DNA-binding domain"/>
    <property type="match status" value="1"/>
</dbReference>
<dbReference type="InterPro" id="IPR036390">
    <property type="entry name" value="WH_DNA-bd_sf"/>
</dbReference>
<dbReference type="PANTHER" id="PTHR30537">
    <property type="entry name" value="HTH-TYPE TRANSCRIPTIONAL REGULATOR"/>
    <property type="match status" value="1"/>
</dbReference>
<gene>
    <name evidence="6" type="ORF">ICI42_07600</name>
</gene>
<sequence>MSERKLDLGWLRIFEAVGRLGSLTGAGAELGLSQPAVSYQIRRIEEQVGAPLISRMHRGCKLTTAGETLFRAVHGGLERIDDAARQVRASLSSPVMRIFTDYGFASFWLMPRVAEFRRLHPGIDVHVVASQGLEGAFDGTSDAAILFGRRADFPGEARLLMPERVVPVCSAGYRARYGPFDDPRSLSRQPLLHLDTVGKPRWLTWTTWLAVQGVEREPAQGDLGLNTYGFVIQAALSEQGIALGWIGLVDAHLAGGSLVAVGPEVRRDDCGYWLVTTGEGNERRKALSDWLLSQPQ</sequence>
<evidence type="ECO:0000256" key="3">
    <source>
        <dbReference type="ARBA" id="ARBA00023125"/>
    </source>
</evidence>
<dbReference type="SUPFAM" id="SSF53850">
    <property type="entry name" value="Periplasmic binding protein-like II"/>
    <property type="match status" value="1"/>
</dbReference>
<dbReference type="Pfam" id="PF00126">
    <property type="entry name" value="HTH_1"/>
    <property type="match status" value="1"/>
</dbReference>
<dbReference type="RefSeq" id="WP_188163954.1">
    <property type="nucleotide sequence ID" value="NZ_JACVVX010000002.1"/>
</dbReference>
<proteinExistence type="inferred from homology"/>
<dbReference type="GO" id="GO:0043565">
    <property type="term" value="F:sequence-specific DNA binding"/>
    <property type="evidence" value="ECO:0007669"/>
    <property type="project" value="TreeGrafter"/>
</dbReference>
<dbReference type="InterPro" id="IPR000847">
    <property type="entry name" value="LysR_HTH_N"/>
</dbReference>
<evidence type="ECO:0000259" key="5">
    <source>
        <dbReference type="PROSITE" id="PS50931"/>
    </source>
</evidence>
<dbReference type="PANTHER" id="PTHR30537:SF26">
    <property type="entry name" value="GLYCINE CLEAVAGE SYSTEM TRANSCRIPTIONAL ACTIVATOR"/>
    <property type="match status" value="1"/>
</dbReference>
<dbReference type="Pfam" id="PF03466">
    <property type="entry name" value="LysR_substrate"/>
    <property type="match status" value="1"/>
</dbReference>
<evidence type="ECO:0000256" key="2">
    <source>
        <dbReference type="ARBA" id="ARBA00023015"/>
    </source>
</evidence>
<dbReference type="InterPro" id="IPR005119">
    <property type="entry name" value="LysR_subst-bd"/>
</dbReference>
<organism evidence="6 7">
    <name type="scientific">Oryzicola mucosus</name>
    <dbReference type="NCBI Taxonomy" id="2767425"/>
    <lineage>
        <taxon>Bacteria</taxon>
        <taxon>Pseudomonadati</taxon>
        <taxon>Pseudomonadota</taxon>
        <taxon>Alphaproteobacteria</taxon>
        <taxon>Hyphomicrobiales</taxon>
        <taxon>Phyllobacteriaceae</taxon>
        <taxon>Oryzicola</taxon>
    </lineage>
</organism>
<evidence type="ECO:0000256" key="1">
    <source>
        <dbReference type="ARBA" id="ARBA00009437"/>
    </source>
</evidence>
<dbReference type="GO" id="GO:0006351">
    <property type="term" value="P:DNA-templated transcription"/>
    <property type="evidence" value="ECO:0007669"/>
    <property type="project" value="TreeGrafter"/>
</dbReference>
<name>A0A8J6PG10_9HYPH</name>
<dbReference type="AlphaFoldDB" id="A0A8J6PG10"/>
<dbReference type="CDD" id="cd08432">
    <property type="entry name" value="PBP2_GcdR_TrpI_HvrB_AmpR_like"/>
    <property type="match status" value="1"/>
</dbReference>
<dbReference type="GO" id="GO:0003700">
    <property type="term" value="F:DNA-binding transcription factor activity"/>
    <property type="evidence" value="ECO:0007669"/>
    <property type="project" value="InterPro"/>
</dbReference>
<protein>
    <submittedName>
        <fullName evidence="6">LysR family transcriptional regulator</fullName>
    </submittedName>
</protein>
<keyword evidence="7" id="KW-1185">Reference proteome</keyword>